<dbReference type="Proteomes" id="UP000440578">
    <property type="component" value="Unassembled WGS sequence"/>
</dbReference>
<keyword evidence="3 12" id="KW-0813">Transport</keyword>
<evidence type="ECO:0000256" key="7">
    <source>
        <dbReference type="ARBA" id="ARBA00022949"/>
    </source>
</evidence>
<keyword evidence="8 12" id="KW-1133">Transmembrane helix</keyword>
<feature type="transmembrane region" description="Helical" evidence="12">
    <location>
        <begin position="104"/>
        <end position="126"/>
    </location>
</feature>
<dbReference type="PANTHER" id="PTHR11893:SF37">
    <property type="entry name" value="INNEXIN INX3"/>
    <property type="match status" value="1"/>
</dbReference>
<proteinExistence type="inferred from homology"/>
<keyword evidence="5 12" id="KW-0812">Transmembrane</keyword>
<organism evidence="14 15">
    <name type="scientific">Amphibalanus amphitrite</name>
    <name type="common">Striped barnacle</name>
    <name type="synonym">Balanus amphitrite</name>
    <dbReference type="NCBI Taxonomy" id="1232801"/>
    <lineage>
        <taxon>Eukaryota</taxon>
        <taxon>Metazoa</taxon>
        <taxon>Ecdysozoa</taxon>
        <taxon>Arthropoda</taxon>
        <taxon>Crustacea</taxon>
        <taxon>Multicrustacea</taxon>
        <taxon>Cirripedia</taxon>
        <taxon>Thoracica</taxon>
        <taxon>Thoracicalcarea</taxon>
        <taxon>Balanomorpha</taxon>
        <taxon>Balanoidea</taxon>
        <taxon>Balanidae</taxon>
        <taxon>Amphibalaninae</taxon>
        <taxon>Amphibalanus</taxon>
    </lineage>
</organism>
<evidence type="ECO:0000313" key="14">
    <source>
        <dbReference type="EMBL" id="KAF0304562.1"/>
    </source>
</evidence>
<evidence type="ECO:0000313" key="15">
    <source>
        <dbReference type="Proteomes" id="UP000440578"/>
    </source>
</evidence>
<dbReference type="PROSITE" id="PS51013">
    <property type="entry name" value="PANNEXIN"/>
    <property type="match status" value="1"/>
</dbReference>
<dbReference type="OrthoDB" id="5867527at2759"/>
<evidence type="ECO:0000256" key="1">
    <source>
        <dbReference type="ARBA" id="ARBA00004610"/>
    </source>
</evidence>
<keyword evidence="4" id="KW-1003">Cell membrane</keyword>
<evidence type="ECO:0000256" key="3">
    <source>
        <dbReference type="ARBA" id="ARBA00022448"/>
    </source>
</evidence>
<keyword evidence="15" id="KW-1185">Reference proteome</keyword>
<evidence type="ECO:0000256" key="4">
    <source>
        <dbReference type="ARBA" id="ARBA00022475"/>
    </source>
</evidence>
<gene>
    <name evidence="14" type="primary">inx2_8</name>
    <name evidence="12" type="synonym">inx</name>
    <name evidence="14" type="ORF">FJT64_023631</name>
</gene>
<feature type="transmembrane region" description="Helical" evidence="12">
    <location>
        <begin position="262"/>
        <end position="286"/>
    </location>
</feature>
<evidence type="ECO:0000256" key="12">
    <source>
        <dbReference type="RuleBase" id="RU010713"/>
    </source>
</evidence>
<keyword evidence="6" id="KW-0303">Gap junction</keyword>
<dbReference type="GO" id="GO:0005921">
    <property type="term" value="C:gap junction"/>
    <property type="evidence" value="ECO:0007669"/>
    <property type="project" value="UniProtKB-SubCell"/>
</dbReference>
<keyword evidence="11 12" id="KW-0407">Ion channel</keyword>
<accession>A0A6A4WPK5</accession>
<keyword evidence="9 12" id="KW-0406">Ion transport</keyword>
<feature type="transmembrane region" description="Helical" evidence="12">
    <location>
        <begin position="30"/>
        <end position="47"/>
    </location>
</feature>
<dbReference type="GO" id="GO:0034220">
    <property type="term" value="P:monoatomic ion transmembrane transport"/>
    <property type="evidence" value="ECO:0007669"/>
    <property type="project" value="UniProtKB-KW"/>
</dbReference>
<feature type="transmembrane region" description="Helical" evidence="12">
    <location>
        <begin position="173"/>
        <end position="194"/>
    </location>
</feature>
<comment type="function">
    <text evidence="12">Structural component of the gap junctions.</text>
</comment>
<evidence type="ECO:0000256" key="9">
    <source>
        <dbReference type="ARBA" id="ARBA00023065"/>
    </source>
</evidence>
<evidence type="ECO:0000256" key="6">
    <source>
        <dbReference type="ARBA" id="ARBA00022868"/>
    </source>
</evidence>
<name>A0A6A4WPK5_AMPAM</name>
<sequence>MAAMALESVAQAIQGLGSTRVKIDTGAFSLHYRATTTVFVAFGGLLYTTGLMVDPLQCQPAAGSDGASTPVINAFCWSAGTYSLKPTDGTTEESGIPHGRRHSYYSWAALLLIVQGLLFYLPHWIWNALEGRTIASIVQDTSNRMFDQQRQPLCLANVTQYFRRTRGQHQAYLSFYVACEALNFVNVISSLFLMDAYLGGGFLGYGARVVSHRWVEDQPGPMEEQFPKMTGCRVTLPAADGSDRATTDTICVLTLNALYEKVYLLLWFWLIILSVISGCSLLWRLVTMPIPQLRVAALSRRAPLAHPDDLRDLSDALGLGDLFVLSLVAENVDSGAFQRLAYELADDTDWPASPSERNPSGPTPISDGPCAFKRPDSSSGVFKRPDSTVTPAK</sequence>
<keyword evidence="7" id="KW-0965">Cell junction</keyword>
<dbReference type="GO" id="GO:0007602">
    <property type="term" value="P:phototransduction"/>
    <property type="evidence" value="ECO:0007669"/>
    <property type="project" value="TreeGrafter"/>
</dbReference>
<feature type="region of interest" description="Disordered" evidence="13">
    <location>
        <begin position="348"/>
        <end position="393"/>
    </location>
</feature>
<dbReference type="GO" id="GO:0005243">
    <property type="term" value="F:gap junction channel activity"/>
    <property type="evidence" value="ECO:0007669"/>
    <property type="project" value="TreeGrafter"/>
</dbReference>
<comment type="caution">
    <text evidence="14">The sequence shown here is derived from an EMBL/GenBank/DDBJ whole genome shotgun (WGS) entry which is preliminary data.</text>
</comment>
<evidence type="ECO:0000256" key="2">
    <source>
        <dbReference type="ARBA" id="ARBA00004651"/>
    </source>
</evidence>
<dbReference type="InterPro" id="IPR000990">
    <property type="entry name" value="Innexin"/>
</dbReference>
<evidence type="ECO:0000256" key="11">
    <source>
        <dbReference type="ARBA" id="ARBA00023303"/>
    </source>
</evidence>
<evidence type="ECO:0000256" key="10">
    <source>
        <dbReference type="ARBA" id="ARBA00023136"/>
    </source>
</evidence>
<comment type="similarity">
    <text evidence="12">Belongs to the pannexin family.</text>
</comment>
<dbReference type="Pfam" id="PF00876">
    <property type="entry name" value="Innexin"/>
    <property type="match status" value="1"/>
</dbReference>
<evidence type="ECO:0000256" key="8">
    <source>
        <dbReference type="ARBA" id="ARBA00022989"/>
    </source>
</evidence>
<dbReference type="EMBL" id="VIIS01000833">
    <property type="protein sequence ID" value="KAF0304562.1"/>
    <property type="molecule type" value="Genomic_DNA"/>
</dbReference>
<reference evidence="14 15" key="1">
    <citation type="submission" date="2019-07" db="EMBL/GenBank/DDBJ databases">
        <title>Draft genome assembly of a fouling barnacle, Amphibalanus amphitrite (Darwin, 1854): The first reference genome for Thecostraca.</title>
        <authorList>
            <person name="Kim W."/>
        </authorList>
    </citation>
    <scope>NUCLEOTIDE SEQUENCE [LARGE SCALE GENOMIC DNA]</scope>
    <source>
        <strain evidence="14">SNU_AA5</strain>
        <tissue evidence="14">Soma without cirri and trophi</tissue>
    </source>
</reference>
<dbReference type="PANTHER" id="PTHR11893">
    <property type="entry name" value="INNEXIN"/>
    <property type="match status" value="1"/>
</dbReference>
<evidence type="ECO:0000256" key="5">
    <source>
        <dbReference type="ARBA" id="ARBA00022692"/>
    </source>
</evidence>
<comment type="subcellular location">
    <subcellularLocation>
        <location evidence="1">Cell junction</location>
        <location evidence="1">Gap junction</location>
    </subcellularLocation>
    <subcellularLocation>
        <location evidence="2 12">Cell membrane</location>
        <topology evidence="2 12">Multi-pass membrane protein</topology>
    </subcellularLocation>
</comment>
<dbReference type="AlphaFoldDB" id="A0A6A4WPK5"/>
<dbReference type="PRINTS" id="PR01262">
    <property type="entry name" value="INNEXIN"/>
</dbReference>
<protein>
    <recommendedName>
        <fullName evidence="12">Innexin</fullName>
    </recommendedName>
</protein>
<keyword evidence="10 12" id="KW-0472">Membrane</keyword>
<evidence type="ECO:0000256" key="13">
    <source>
        <dbReference type="SAM" id="MobiDB-lite"/>
    </source>
</evidence>
<dbReference type="GO" id="GO:0005886">
    <property type="term" value="C:plasma membrane"/>
    <property type="evidence" value="ECO:0007669"/>
    <property type="project" value="UniProtKB-SubCell"/>
</dbReference>